<keyword evidence="1" id="KW-0812">Transmembrane</keyword>
<evidence type="ECO:0008006" key="3">
    <source>
        <dbReference type="Google" id="ProtNLM"/>
    </source>
</evidence>
<dbReference type="AlphaFoldDB" id="A0A396I7Y7"/>
<protein>
    <recommendedName>
        <fullName evidence="3">Transmembrane protein</fullName>
    </recommendedName>
</protein>
<proteinExistence type="predicted"/>
<evidence type="ECO:0000313" key="2">
    <source>
        <dbReference type="EMBL" id="RHN60354.1"/>
    </source>
</evidence>
<evidence type="ECO:0000256" key="1">
    <source>
        <dbReference type="SAM" id="Phobius"/>
    </source>
</evidence>
<feature type="transmembrane region" description="Helical" evidence="1">
    <location>
        <begin position="20"/>
        <end position="40"/>
    </location>
</feature>
<sequence length="43" mass="5225">MLFLLSHFLSLLPLRHFLSMLPFCHSFRLMCLYYFIGFVLQMP</sequence>
<accession>A0A396I7Y7</accession>
<keyword evidence="1" id="KW-0472">Membrane</keyword>
<dbReference type="EMBL" id="PSQE01000004">
    <property type="protein sequence ID" value="RHN60354.1"/>
    <property type="molecule type" value="Genomic_DNA"/>
</dbReference>
<reference evidence="2" key="1">
    <citation type="journal article" date="2018" name="Nat. Plants">
        <title>Whole-genome landscape of Medicago truncatula symbiotic genes.</title>
        <authorList>
            <person name="Pecrix Y."/>
            <person name="Gamas P."/>
            <person name="Carrere S."/>
        </authorList>
    </citation>
    <scope>NUCLEOTIDE SEQUENCE</scope>
    <source>
        <tissue evidence="2">Leaves</tissue>
    </source>
</reference>
<name>A0A396I7Y7_MEDTR</name>
<dbReference type="Proteomes" id="UP000265566">
    <property type="component" value="Chromosome 4"/>
</dbReference>
<dbReference type="Gramene" id="rna22659">
    <property type="protein sequence ID" value="RHN60354.1"/>
    <property type="gene ID" value="gene22659"/>
</dbReference>
<comment type="caution">
    <text evidence="2">The sequence shown here is derived from an EMBL/GenBank/DDBJ whole genome shotgun (WGS) entry which is preliminary data.</text>
</comment>
<gene>
    <name evidence="2" type="ORF">MtrunA17_Chr4g0024911</name>
</gene>
<organism evidence="2">
    <name type="scientific">Medicago truncatula</name>
    <name type="common">Barrel medic</name>
    <name type="synonym">Medicago tribuloides</name>
    <dbReference type="NCBI Taxonomy" id="3880"/>
    <lineage>
        <taxon>Eukaryota</taxon>
        <taxon>Viridiplantae</taxon>
        <taxon>Streptophyta</taxon>
        <taxon>Embryophyta</taxon>
        <taxon>Tracheophyta</taxon>
        <taxon>Spermatophyta</taxon>
        <taxon>Magnoliopsida</taxon>
        <taxon>eudicotyledons</taxon>
        <taxon>Gunneridae</taxon>
        <taxon>Pentapetalae</taxon>
        <taxon>rosids</taxon>
        <taxon>fabids</taxon>
        <taxon>Fabales</taxon>
        <taxon>Fabaceae</taxon>
        <taxon>Papilionoideae</taxon>
        <taxon>50 kb inversion clade</taxon>
        <taxon>NPAAA clade</taxon>
        <taxon>Hologalegina</taxon>
        <taxon>IRL clade</taxon>
        <taxon>Trifolieae</taxon>
        <taxon>Medicago</taxon>
    </lineage>
</organism>
<keyword evidence="1" id="KW-1133">Transmembrane helix</keyword>